<reference evidence="2 3" key="1">
    <citation type="submission" date="2024-02" db="EMBL/GenBank/DDBJ databases">
        <title>Adaptive strategies in a cosmopolitan and abundant soil bacterium.</title>
        <authorList>
            <person name="Carini P."/>
        </authorList>
    </citation>
    <scope>NUCLEOTIDE SEQUENCE [LARGE SCALE GENOMIC DNA]</scope>
    <source>
        <strain evidence="2 3">AZCC 1608</strain>
    </source>
</reference>
<evidence type="ECO:0000259" key="1">
    <source>
        <dbReference type="Pfam" id="PF07238"/>
    </source>
</evidence>
<dbReference type="RefSeq" id="WP_334479000.1">
    <property type="nucleotide sequence ID" value="NZ_JAZHRV010000001.1"/>
</dbReference>
<comment type="caution">
    <text evidence="2">The sequence shown here is derived from an EMBL/GenBank/DDBJ whole genome shotgun (WGS) entry which is preliminary data.</text>
</comment>
<dbReference type="EMBL" id="JAZHRV010000001">
    <property type="protein sequence ID" value="MEH2554306.1"/>
    <property type="molecule type" value="Genomic_DNA"/>
</dbReference>
<name>A0ABU8B6Z0_9BRAD</name>
<evidence type="ECO:0000313" key="2">
    <source>
        <dbReference type="EMBL" id="MEH2554306.1"/>
    </source>
</evidence>
<proteinExistence type="predicted"/>
<dbReference type="Proteomes" id="UP001364224">
    <property type="component" value="Unassembled WGS sequence"/>
</dbReference>
<keyword evidence="3" id="KW-1185">Reference proteome</keyword>
<sequence length="111" mass="11939">MTRDRKDLGARKFVRVDLRKPGFLIPAPDAPWIQCYILDISDNGACLDVGDLAVPKVFGLSLTAGGGVLRVCTLVWRRGEMVGVRFISARELRKGAAPAGEADAVTKKADA</sequence>
<gene>
    <name evidence="2" type="ORF">V1286_001835</name>
</gene>
<protein>
    <recommendedName>
        <fullName evidence="1">PilZ domain-containing protein</fullName>
    </recommendedName>
</protein>
<evidence type="ECO:0000313" key="3">
    <source>
        <dbReference type="Proteomes" id="UP001364224"/>
    </source>
</evidence>
<dbReference type="SUPFAM" id="SSF141371">
    <property type="entry name" value="PilZ domain-like"/>
    <property type="match status" value="1"/>
</dbReference>
<feature type="domain" description="PilZ" evidence="1">
    <location>
        <begin position="11"/>
        <end position="89"/>
    </location>
</feature>
<organism evidence="2 3">
    <name type="scientific">Bradyrhizobium algeriense</name>
    <dbReference type="NCBI Taxonomy" id="634784"/>
    <lineage>
        <taxon>Bacteria</taxon>
        <taxon>Pseudomonadati</taxon>
        <taxon>Pseudomonadota</taxon>
        <taxon>Alphaproteobacteria</taxon>
        <taxon>Hyphomicrobiales</taxon>
        <taxon>Nitrobacteraceae</taxon>
        <taxon>Bradyrhizobium</taxon>
    </lineage>
</organism>
<accession>A0ABU8B6Z0</accession>
<dbReference type="Pfam" id="PF07238">
    <property type="entry name" value="PilZ"/>
    <property type="match status" value="1"/>
</dbReference>
<dbReference type="InterPro" id="IPR009875">
    <property type="entry name" value="PilZ_domain"/>
</dbReference>